<protein>
    <submittedName>
        <fullName evidence="1">Uncharacterized protein</fullName>
    </submittedName>
</protein>
<reference evidence="1" key="1">
    <citation type="submission" date="2013-03" db="EMBL/GenBank/DDBJ databases">
        <title>Draft genome sequence of the hydrogen-ethanol-producing anaerobic alkalithermophilic Caloramator celere.</title>
        <authorList>
            <person name="Ciranna A."/>
            <person name="Larjo A."/>
            <person name="Kivisto A."/>
            <person name="Santala V."/>
            <person name="Roos C."/>
            <person name="Karp M."/>
        </authorList>
    </citation>
    <scope>NUCLEOTIDE SEQUENCE [LARGE SCALE GENOMIC DNA]</scope>
    <source>
        <strain evidence="1">DSM 8682</strain>
    </source>
</reference>
<dbReference type="RefSeq" id="WP_018660757.1">
    <property type="nucleotide sequence ID" value="NZ_HF952018.1"/>
</dbReference>
<name>R7RQL9_9CLOT</name>
<keyword evidence="2" id="KW-1185">Reference proteome</keyword>
<dbReference type="Proteomes" id="UP000014923">
    <property type="component" value="Unassembled WGS sequence"/>
</dbReference>
<organism evidence="1 2">
    <name type="scientific">Thermobrachium celere DSM 8682</name>
    <dbReference type="NCBI Taxonomy" id="941824"/>
    <lineage>
        <taxon>Bacteria</taxon>
        <taxon>Bacillati</taxon>
        <taxon>Bacillota</taxon>
        <taxon>Clostridia</taxon>
        <taxon>Eubacteriales</taxon>
        <taxon>Clostridiaceae</taxon>
        <taxon>Thermobrachium</taxon>
    </lineage>
</organism>
<sequence>MIPTVSNVQFTSNLRYLGNASQDFLNIELVLKVSKSLEVAVEEFIMTYDPKKFYRGIQGISTKTIGLNINTYA</sequence>
<dbReference type="AlphaFoldDB" id="R7RQL9"/>
<evidence type="ECO:0000313" key="1">
    <source>
        <dbReference type="EMBL" id="CDF57525.1"/>
    </source>
</evidence>
<dbReference type="eggNOG" id="ENOG5034BRW">
    <property type="taxonomic scope" value="Bacteria"/>
</dbReference>
<proteinExistence type="predicted"/>
<comment type="caution">
    <text evidence="1">The sequence shown here is derived from an EMBL/GenBank/DDBJ whole genome shotgun (WGS) entry which is preliminary data.</text>
</comment>
<dbReference type="OrthoDB" id="1955276at2"/>
<gene>
    <name evidence="1" type="ORF">TCEL_01439</name>
</gene>
<dbReference type="HOGENOM" id="CLU_2703619_0_0_9"/>
<evidence type="ECO:0000313" key="2">
    <source>
        <dbReference type="Proteomes" id="UP000014923"/>
    </source>
</evidence>
<dbReference type="EMBL" id="CAVN010000088">
    <property type="protein sequence ID" value="CDF57525.1"/>
    <property type="molecule type" value="Genomic_DNA"/>
</dbReference>
<accession>R7RQL9</accession>